<dbReference type="InterPro" id="IPR029044">
    <property type="entry name" value="Nucleotide-diphossugar_trans"/>
</dbReference>
<accession>A0A1D2VMK8</accession>
<evidence type="ECO:0000256" key="6">
    <source>
        <dbReference type="PIRSR" id="PIRSR018153-1"/>
    </source>
</evidence>
<evidence type="ECO:0000256" key="3">
    <source>
        <dbReference type="ARBA" id="ARBA00022676"/>
    </source>
</evidence>
<dbReference type="SUPFAM" id="SSF53448">
    <property type="entry name" value="Nucleotide-diphospho-sugar transferases"/>
    <property type="match status" value="1"/>
</dbReference>
<dbReference type="GO" id="GO:0000032">
    <property type="term" value="P:cell wall mannoprotein biosynthetic process"/>
    <property type="evidence" value="ECO:0007669"/>
    <property type="project" value="TreeGrafter"/>
</dbReference>
<dbReference type="Proteomes" id="UP000095038">
    <property type="component" value="Unassembled WGS sequence"/>
</dbReference>
<dbReference type="EMBL" id="KV454476">
    <property type="protein sequence ID" value="ODV62846.1"/>
    <property type="molecule type" value="Genomic_DNA"/>
</dbReference>
<keyword evidence="4 9" id="KW-0808">Transferase</keyword>
<dbReference type="FunCoup" id="A0A1D2VMK8">
    <property type="interactions" value="172"/>
</dbReference>
<evidence type="ECO:0000256" key="5">
    <source>
        <dbReference type="ARBA" id="ARBA00022968"/>
    </source>
</evidence>
<dbReference type="InterPro" id="IPR002685">
    <property type="entry name" value="Glyco_trans_15"/>
</dbReference>
<dbReference type="OrthoDB" id="439943at2759"/>
<dbReference type="PIRSF" id="PIRSF018153">
    <property type="entry name" value="Glyco_trans_15"/>
    <property type="match status" value="1"/>
</dbReference>
<dbReference type="GO" id="GO:0006493">
    <property type="term" value="P:protein O-linked glycosylation"/>
    <property type="evidence" value="ECO:0007669"/>
    <property type="project" value="TreeGrafter"/>
</dbReference>
<keyword evidence="10" id="KW-1185">Reference proteome</keyword>
<dbReference type="STRING" id="1344418.A0A1D2VMK8"/>
<feature type="active site" description="Nucleophile" evidence="6">
    <location>
        <position position="342"/>
    </location>
</feature>
<protein>
    <submittedName>
        <fullName evidence="9">Glycosyltransferase family 15 protein</fullName>
    </submittedName>
</protein>
<dbReference type="GO" id="GO:0006487">
    <property type="term" value="P:protein N-linked glycosylation"/>
    <property type="evidence" value="ECO:0007669"/>
    <property type="project" value="TreeGrafter"/>
</dbReference>
<evidence type="ECO:0000313" key="10">
    <source>
        <dbReference type="Proteomes" id="UP000095038"/>
    </source>
</evidence>
<comment type="subcellular location">
    <subcellularLocation>
        <location evidence="1">Membrane</location>
        <topology evidence="1">Single-pass type II membrane protein</topology>
    </subcellularLocation>
</comment>
<feature type="compositionally biased region" description="Low complexity" evidence="7">
    <location>
        <begin position="83"/>
        <end position="98"/>
    </location>
</feature>
<dbReference type="PANTHER" id="PTHR31121">
    <property type="entry name" value="ALPHA-1,2 MANNOSYLTRANSFERASE KTR1"/>
    <property type="match status" value="1"/>
</dbReference>
<evidence type="ECO:0000256" key="1">
    <source>
        <dbReference type="ARBA" id="ARBA00004606"/>
    </source>
</evidence>
<keyword evidence="8" id="KW-1133">Transmembrane helix</keyword>
<dbReference type="Gene3D" id="3.90.550.10">
    <property type="entry name" value="Spore Coat Polysaccharide Biosynthesis Protein SpsA, Chain A"/>
    <property type="match status" value="1"/>
</dbReference>
<dbReference type="Pfam" id="PF01793">
    <property type="entry name" value="Glyco_transf_15"/>
    <property type="match status" value="1"/>
</dbReference>
<dbReference type="InParanoid" id="A0A1D2VMK8"/>
<feature type="region of interest" description="Disordered" evidence="7">
    <location>
        <begin position="58"/>
        <end position="101"/>
    </location>
</feature>
<dbReference type="GeneID" id="30966268"/>
<comment type="similarity">
    <text evidence="2">Belongs to the glycosyltransferase 15 family.</text>
</comment>
<sequence length="454" mass="53162">MSKRVLLNQRFKITILVVVLLVSSLSIYYYNGDLGQQPSGQDGGLKILSHGGADGFSDGNKDGYDELQNNHDTSYFNDDKAASDNNNNDNNSNNNDNNHISLDTLDQNLRDKLNKNFNEKQLSLTKSEYQELVKAFEENQYRIFKKSKANATFVTLARNSDIWGIVDAIRSVEDRFNKKFHYDWIFLNDEEFSQDFIDATSAIVSGKTKYGKIPKEQWSYPDFLDVEKADKAREEMKEKGIIYGDSVSYRHMCRFESGVEPDIKFYCDIDYDLFKFMELTNQTYAFTISIYEFEATIPTLWQTTKDFLKEHPDYLHENNLMSFLSDNGGEKYNLCHFWSNFEIASLNFFRSQKYREYFDYLDKTGGFFYERWGDAPIHSIAVSLFEDRNKIHFFDDIGYNHGVYHSCPLNTEFRKKHHCSCNPDNDFTWRGYSCTTKYFDVQGLTKPAEWKDYT</sequence>
<keyword evidence="8" id="KW-0812">Transmembrane</keyword>
<dbReference type="GO" id="GO:0005794">
    <property type="term" value="C:Golgi apparatus"/>
    <property type="evidence" value="ECO:0007669"/>
    <property type="project" value="TreeGrafter"/>
</dbReference>
<keyword evidence="3" id="KW-0328">Glycosyltransferase</keyword>
<evidence type="ECO:0000313" key="9">
    <source>
        <dbReference type="EMBL" id="ODV62846.1"/>
    </source>
</evidence>
<gene>
    <name evidence="9" type="ORF">ASCRUDRAFT_74302</name>
</gene>
<dbReference type="PANTHER" id="PTHR31121:SF6">
    <property type="entry name" value="ALPHA-1,2 MANNOSYLTRANSFERASE KTR1"/>
    <property type="match status" value="1"/>
</dbReference>
<dbReference type="GO" id="GO:0000026">
    <property type="term" value="F:alpha-1,2-mannosyltransferase activity"/>
    <property type="evidence" value="ECO:0007669"/>
    <property type="project" value="TreeGrafter"/>
</dbReference>
<name>A0A1D2VMK8_9ASCO</name>
<feature type="transmembrane region" description="Helical" evidence="8">
    <location>
        <begin position="12"/>
        <end position="30"/>
    </location>
</feature>
<dbReference type="RefSeq" id="XP_020049153.1">
    <property type="nucleotide sequence ID" value="XM_020192632.1"/>
</dbReference>
<evidence type="ECO:0000256" key="7">
    <source>
        <dbReference type="SAM" id="MobiDB-lite"/>
    </source>
</evidence>
<dbReference type="AlphaFoldDB" id="A0A1D2VMK8"/>
<evidence type="ECO:0000256" key="8">
    <source>
        <dbReference type="SAM" id="Phobius"/>
    </source>
</evidence>
<organism evidence="9 10">
    <name type="scientific">Ascoidea rubescens DSM 1968</name>
    <dbReference type="NCBI Taxonomy" id="1344418"/>
    <lineage>
        <taxon>Eukaryota</taxon>
        <taxon>Fungi</taxon>
        <taxon>Dikarya</taxon>
        <taxon>Ascomycota</taxon>
        <taxon>Saccharomycotina</taxon>
        <taxon>Saccharomycetes</taxon>
        <taxon>Ascoideaceae</taxon>
        <taxon>Ascoidea</taxon>
    </lineage>
</organism>
<reference evidence="10" key="1">
    <citation type="submission" date="2016-05" db="EMBL/GenBank/DDBJ databases">
        <title>Comparative genomics of biotechnologically important yeasts.</title>
        <authorList>
            <consortium name="DOE Joint Genome Institute"/>
            <person name="Riley R."/>
            <person name="Haridas S."/>
            <person name="Wolfe K.H."/>
            <person name="Lopes M.R."/>
            <person name="Hittinger C.T."/>
            <person name="Goker M."/>
            <person name="Salamov A."/>
            <person name="Wisecaver J."/>
            <person name="Long T.M."/>
            <person name="Aerts A.L."/>
            <person name="Barry K."/>
            <person name="Choi C."/>
            <person name="Clum A."/>
            <person name="Coughlan A.Y."/>
            <person name="Deshpande S."/>
            <person name="Douglass A.P."/>
            <person name="Hanson S.J."/>
            <person name="Klenk H.-P."/>
            <person name="Labutti K."/>
            <person name="Lapidus A."/>
            <person name="Lindquist E."/>
            <person name="Lipzen A."/>
            <person name="Meier-Kolthoff J.P."/>
            <person name="Ohm R.A."/>
            <person name="Otillar R.P."/>
            <person name="Pangilinan J."/>
            <person name="Peng Y."/>
            <person name="Rokas A."/>
            <person name="Rosa C.A."/>
            <person name="Scheuner C."/>
            <person name="Sibirny A.A."/>
            <person name="Slot J.C."/>
            <person name="Stielow J.B."/>
            <person name="Sun H."/>
            <person name="Kurtzman C.P."/>
            <person name="Blackwell M."/>
            <person name="Grigoriev I.V."/>
            <person name="Jeffries T.W."/>
        </authorList>
    </citation>
    <scope>NUCLEOTIDE SEQUENCE [LARGE SCALE GENOMIC DNA]</scope>
    <source>
        <strain evidence="10">DSM 1968</strain>
    </source>
</reference>
<keyword evidence="5" id="KW-0735">Signal-anchor</keyword>
<dbReference type="FunFam" id="3.90.550.10:FF:000051">
    <property type="entry name" value="Alpha-1,2-mannosyltransferase (Ktr4)"/>
    <property type="match status" value="1"/>
</dbReference>
<dbReference type="GO" id="GO:0016020">
    <property type="term" value="C:membrane"/>
    <property type="evidence" value="ECO:0007669"/>
    <property type="project" value="UniProtKB-SubCell"/>
</dbReference>
<keyword evidence="8" id="KW-0472">Membrane</keyword>
<evidence type="ECO:0000256" key="4">
    <source>
        <dbReference type="ARBA" id="ARBA00022679"/>
    </source>
</evidence>
<evidence type="ECO:0000256" key="2">
    <source>
        <dbReference type="ARBA" id="ARBA00007677"/>
    </source>
</evidence>
<proteinExistence type="inferred from homology"/>